<dbReference type="RefSeq" id="XP_062779970.1">
    <property type="nucleotide sequence ID" value="XM_062923919.1"/>
</dbReference>
<gene>
    <name evidence="2" type="ORF">CDEST_07760</name>
</gene>
<protein>
    <submittedName>
        <fullName evidence="2">Uncharacterized protein</fullName>
    </submittedName>
</protein>
<dbReference type="AlphaFoldDB" id="A0AAX4IH96"/>
<keyword evidence="3" id="KW-1185">Reference proteome</keyword>
<evidence type="ECO:0000256" key="1">
    <source>
        <dbReference type="SAM" id="MobiDB-lite"/>
    </source>
</evidence>
<organism evidence="2 3">
    <name type="scientific">Colletotrichum destructivum</name>
    <dbReference type="NCBI Taxonomy" id="34406"/>
    <lineage>
        <taxon>Eukaryota</taxon>
        <taxon>Fungi</taxon>
        <taxon>Dikarya</taxon>
        <taxon>Ascomycota</taxon>
        <taxon>Pezizomycotina</taxon>
        <taxon>Sordariomycetes</taxon>
        <taxon>Hypocreomycetidae</taxon>
        <taxon>Glomerellales</taxon>
        <taxon>Glomerellaceae</taxon>
        <taxon>Colletotrichum</taxon>
        <taxon>Colletotrichum destructivum species complex</taxon>
    </lineage>
</organism>
<sequence length="91" mass="9796">MNATIKSNPKDIPNASSKRSDLDMRKTSSFSPPQVAAGRVVAMLFRGLGMVGGVLTSKSDIQDTGSKSTYKRRIQPSFVSVSLGDRPTCFD</sequence>
<reference evidence="3" key="1">
    <citation type="journal article" date="2023" name="bioRxiv">
        <title>Complete genome of the Medicago anthracnose fungus, Colletotrichum destructivum, reveals a mini-chromosome-like region within a core chromosome.</title>
        <authorList>
            <person name="Lapalu N."/>
            <person name="Simon A."/>
            <person name="Lu A."/>
            <person name="Plaumann P.-L."/>
            <person name="Amselem J."/>
            <person name="Pigne S."/>
            <person name="Auger A."/>
            <person name="Koch C."/>
            <person name="Dallery J.-F."/>
            <person name="O'Connell R.J."/>
        </authorList>
    </citation>
    <scope>NUCLEOTIDE SEQUENCE [LARGE SCALE GENOMIC DNA]</scope>
    <source>
        <strain evidence="3">CBS 520.97</strain>
    </source>
</reference>
<proteinExistence type="predicted"/>
<feature type="region of interest" description="Disordered" evidence="1">
    <location>
        <begin position="1"/>
        <end position="31"/>
    </location>
</feature>
<dbReference type="GeneID" id="87944263"/>
<evidence type="ECO:0000313" key="2">
    <source>
        <dbReference type="EMBL" id="WQF82746.1"/>
    </source>
</evidence>
<evidence type="ECO:0000313" key="3">
    <source>
        <dbReference type="Proteomes" id="UP001322277"/>
    </source>
</evidence>
<dbReference type="EMBL" id="CP137309">
    <property type="protein sequence ID" value="WQF82746.1"/>
    <property type="molecule type" value="Genomic_DNA"/>
</dbReference>
<accession>A0AAX4IH96</accession>
<dbReference type="KEGG" id="cdet:87944263"/>
<name>A0AAX4IH96_9PEZI</name>
<dbReference type="Proteomes" id="UP001322277">
    <property type="component" value="Chromosome 5"/>
</dbReference>